<accession>A0A367ISA6</accession>
<gene>
    <name evidence="1" type="ORF">CU098_008508</name>
</gene>
<evidence type="ECO:0000313" key="1">
    <source>
        <dbReference type="EMBL" id="RCH80567.1"/>
    </source>
</evidence>
<dbReference type="AlphaFoldDB" id="A0A367ISA6"/>
<comment type="caution">
    <text evidence="1">The sequence shown here is derived from an EMBL/GenBank/DDBJ whole genome shotgun (WGS) entry which is preliminary data.</text>
</comment>
<evidence type="ECO:0000313" key="2">
    <source>
        <dbReference type="Proteomes" id="UP000253551"/>
    </source>
</evidence>
<dbReference type="Proteomes" id="UP000253551">
    <property type="component" value="Unassembled WGS sequence"/>
</dbReference>
<sequence length="82" mass="9533">MSITNQIKRKRKSTPVLSTLSLTLEHLKRSVSLKHNKKDNEDLSWSQETSTALLYPSYNNQKKKYTQPAETWWTSSPPLKTI</sequence>
<feature type="non-terminal residue" evidence="1">
    <location>
        <position position="82"/>
    </location>
</feature>
<dbReference type="EMBL" id="PJQM01005930">
    <property type="protein sequence ID" value="RCH80567.1"/>
    <property type="molecule type" value="Genomic_DNA"/>
</dbReference>
<protein>
    <submittedName>
        <fullName evidence="1">Uncharacterized protein</fullName>
    </submittedName>
</protein>
<dbReference type="OrthoDB" id="2245632at2759"/>
<keyword evidence="2" id="KW-1185">Reference proteome</keyword>
<organism evidence="1 2">
    <name type="scientific">Rhizopus stolonifer</name>
    <name type="common">Rhizopus nigricans</name>
    <dbReference type="NCBI Taxonomy" id="4846"/>
    <lineage>
        <taxon>Eukaryota</taxon>
        <taxon>Fungi</taxon>
        <taxon>Fungi incertae sedis</taxon>
        <taxon>Mucoromycota</taxon>
        <taxon>Mucoromycotina</taxon>
        <taxon>Mucoromycetes</taxon>
        <taxon>Mucorales</taxon>
        <taxon>Mucorineae</taxon>
        <taxon>Rhizopodaceae</taxon>
        <taxon>Rhizopus</taxon>
    </lineage>
</organism>
<reference evidence="1 2" key="1">
    <citation type="journal article" date="2018" name="G3 (Bethesda)">
        <title>Phylogenetic and Phylogenomic Definition of Rhizopus Species.</title>
        <authorList>
            <person name="Gryganskyi A.P."/>
            <person name="Golan J."/>
            <person name="Dolatabadi S."/>
            <person name="Mondo S."/>
            <person name="Robb S."/>
            <person name="Idnurm A."/>
            <person name="Muszewska A."/>
            <person name="Steczkiewicz K."/>
            <person name="Masonjones S."/>
            <person name="Liao H.L."/>
            <person name="Gajdeczka M.T."/>
            <person name="Anike F."/>
            <person name="Vuek A."/>
            <person name="Anishchenko I.M."/>
            <person name="Voigt K."/>
            <person name="de Hoog G.S."/>
            <person name="Smith M.E."/>
            <person name="Heitman J."/>
            <person name="Vilgalys R."/>
            <person name="Stajich J.E."/>
        </authorList>
    </citation>
    <scope>NUCLEOTIDE SEQUENCE [LARGE SCALE GENOMIC DNA]</scope>
    <source>
        <strain evidence="1 2">LSU 92-RS-03</strain>
    </source>
</reference>
<proteinExistence type="predicted"/>
<name>A0A367ISA6_RHIST</name>